<name>A0A0D0CV94_9AGAM</name>
<reference evidence="4" key="2">
    <citation type="submission" date="2015-01" db="EMBL/GenBank/DDBJ databases">
        <title>Evolutionary Origins and Diversification of the Mycorrhizal Mutualists.</title>
        <authorList>
            <consortium name="DOE Joint Genome Institute"/>
            <consortium name="Mycorrhizal Genomics Consortium"/>
            <person name="Kohler A."/>
            <person name="Kuo A."/>
            <person name="Nagy L.G."/>
            <person name="Floudas D."/>
            <person name="Copeland A."/>
            <person name="Barry K.W."/>
            <person name="Cichocki N."/>
            <person name="Veneault-Fourrey C."/>
            <person name="LaButti K."/>
            <person name="Lindquist E.A."/>
            <person name="Lipzen A."/>
            <person name="Lundell T."/>
            <person name="Morin E."/>
            <person name="Murat C."/>
            <person name="Riley R."/>
            <person name="Ohm R."/>
            <person name="Sun H."/>
            <person name="Tunlid A."/>
            <person name="Henrissat B."/>
            <person name="Grigoriev I.V."/>
            <person name="Hibbett D.S."/>
            <person name="Martin F."/>
        </authorList>
    </citation>
    <scope>NUCLEOTIDE SEQUENCE [LARGE SCALE GENOMIC DNA]</scope>
    <source>
        <strain evidence="4">Ve08.2h10</strain>
    </source>
</reference>
<feature type="region of interest" description="Disordered" evidence="2">
    <location>
        <begin position="231"/>
        <end position="265"/>
    </location>
</feature>
<reference evidence="3 4" key="1">
    <citation type="submission" date="2014-04" db="EMBL/GenBank/DDBJ databases">
        <authorList>
            <consortium name="DOE Joint Genome Institute"/>
            <person name="Kuo A."/>
            <person name="Kohler A."/>
            <person name="Jargeat P."/>
            <person name="Nagy L.G."/>
            <person name="Floudas D."/>
            <person name="Copeland A."/>
            <person name="Barry K.W."/>
            <person name="Cichocki N."/>
            <person name="Veneault-Fourrey C."/>
            <person name="LaButti K."/>
            <person name="Lindquist E.A."/>
            <person name="Lipzen A."/>
            <person name="Lundell T."/>
            <person name="Morin E."/>
            <person name="Murat C."/>
            <person name="Sun H."/>
            <person name="Tunlid A."/>
            <person name="Henrissat B."/>
            <person name="Grigoriev I.V."/>
            <person name="Hibbett D.S."/>
            <person name="Martin F."/>
            <person name="Nordberg H.P."/>
            <person name="Cantor M.N."/>
            <person name="Hua S.X."/>
        </authorList>
    </citation>
    <scope>NUCLEOTIDE SEQUENCE [LARGE SCALE GENOMIC DNA]</scope>
    <source>
        <strain evidence="3 4">Ve08.2h10</strain>
    </source>
</reference>
<dbReference type="Proteomes" id="UP000054538">
    <property type="component" value="Unassembled WGS sequence"/>
</dbReference>
<keyword evidence="1" id="KW-0175">Coiled coil</keyword>
<keyword evidence="4" id="KW-1185">Reference proteome</keyword>
<evidence type="ECO:0000256" key="2">
    <source>
        <dbReference type="SAM" id="MobiDB-lite"/>
    </source>
</evidence>
<feature type="compositionally biased region" description="Acidic residues" evidence="2">
    <location>
        <begin position="231"/>
        <end position="244"/>
    </location>
</feature>
<dbReference type="STRING" id="930991.A0A0D0CV94"/>
<organism evidence="3 4">
    <name type="scientific">Paxillus rubicundulus Ve08.2h10</name>
    <dbReference type="NCBI Taxonomy" id="930991"/>
    <lineage>
        <taxon>Eukaryota</taxon>
        <taxon>Fungi</taxon>
        <taxon>Dikarya</taxon>
        <taxon>Basidiomycota</taxon>
        <taxon>Agaricomycotina</taxon>
        <taxon>Agaricomycetes</taxon>
        <taxon>Agaricomycetidae</taxon>
        <taxon>Boletales</taxon>
        <taxon>Paxilineae</taxon>
        <taxon>Paxillaceae</taxon>
        <taxon>Paxillus</taxon>
    </lineage>
</organism>
<dbReference type="HOGENOM" id="CLU_066687_0_0_1"/>
<proteinExistence type="predicted"/>
<evidence type="ECO:0000256" key="1">
    <source>
        <dbReference type="SAM" id="Coils"/>
    </source>
</evidence>
<sequence>MSSSITNDLTKWNDEQICEHKDDDNKLFEKKSAECRRRMKAWKEAEHQRVEEEMKRRAEAEAKAKAYTEEVVQAQSSVSGPSKGKQPKAAVSGAAEVVEQAGSLAPCYGCLGAGVACKWLGDIQSMWWRKWEEVMSPWARKKKAWTQSLVVDDDDEYEEEAEDEEVKEERDALGVLTEVLAVVVVEMWDMAAARRRAAEESCAQLERMLGILEEIQGCLDLEYAPDELEVGSEEEFEEEEVVEVAEEREALKGRSEEEAEVDKSV</sequence>
<dbReference type="AlphaFoldDB" id="A0A0D0CV94"/>
<accession>A0A0D0CV94</accession>
<evidence type="ECO:0000313" key="4">
    <source>
        <dbReference type="Proteomes" id="UP000054538"/>
    </source>
</evidence>
<gene>
    <name evidence="3" type="ORF">PAXRUDRAFT_19341</name>
</gene>
<feature type="coiled-coil region" evidence="1">
    <location>
        <begin position="43"/>
        <end position="77"/>
    </location>
</feature>
<evidence type="ECO:0000313" key="3">
    <source>
        <dbReference type="EMBL" id="KIK75021.1"/>
    </source>
</evidence>
<dbReference type="EMBL" id="KN828401">
    <property type="protein sequence ID" value="KIK75021.1"/>
    <property type="molecule type" value="Genomic_DNA"/>
</dbReference>
<feature type="compositionally biased region" description="Basic and acidic residues" evidence="2">
    <location>
        <begin position="245"/>
        <end position="265"/>
    </location>
</feature>
<dbReference type="InParanoid" id="A0A0D0CV94"/>
<protein>
    <submittedName>
        <fullName evidence="3">Unplaced genomic scaffold scaffold_3579, whole genome shotgun sequence</fullName>
    </submittedName>
</protein>